<evidence type="ECO:0000256" key="10">
    <source>
        <dbReference type="SAM" id="Coils"/>
    </source>
</evidence>
<dbReference type="GO" id="GO:0046933">
    <property type="term" value="F:proton-transporting ATP synthase activity, rotational mechanism"/>
    <property type="evidence" value="ECO:0007669"/>
    <property type="project" value="UniProtKB-UniRule"/>
</dbReference>
<dbReference type="InterPro" id="IPR036794">
    <property type="entry name" value="ATP_F1_dsu/esu_C_sf"/>
</dbReference>
<evidence type="ECO:0000256" key="3">
    <source>
        <dbReference type="ARBA" id="ARBA00022448"/>
    </source>
</evidence>
<keyword evidence="10" id="KW-0175">Coiled coil</keyword>
<dbReference type="EMBL" id="MFAK01000015">
    <property type="protein sequence ID" value="OGD75105.1"/>
    <property type="molecule type" value="Genomic_DNA"/>
</dbReference>
<dbReference type="PANTHER" id="PTHR13822">
    <property type="entry name" value="ATP SYNTHASE DELTA/EPSILON CHAIN"/>
    <property type="match status" value="1"/>
</dbReference>
<comment type="subcellular location">
    <subcellularLocation>
        <location evidence="1 8">Cell membrane</location>
        <topology evidence="1 8">Peripheral membrane protein</topology>
    </subcellularLocation>
</comment>
<evidence type="ECO:0000256" key="2">
    <source>
        <dbReference type="ARBA" id="ARBA00005712"/>
    </source>
</evidence>
<comment type="caution">
    <text evidence="13">The sequence shown here is derived from an EMBL/GenBank/DDBJ whole genome shotgun (WGS) entry which is preliminary data.</text>
</comment>
<sequence length="143" mass="15493">MTPQLTLDLVTQEKRLFTIPVSSVTAQTVEGEITILPGHVPLLTRLTEGILRFTAGAGEQVFAIFGGFLEVGSDNQVNVLADSAVRAEDIDLAKVESAKKQAEATLLDKSRELEFADAEAALRRAYLSIRAAQKSSKPRHSQT</sequence>
<dbReference type="Pfam" id="PF00401">
    <property type="entry name" value="ATP-synt_DE"/>
    <property type="match status" value="1"/>
</dbReference>
<evidence type="ECO:0000256" key="9">
    <source>
        <dbReference type="RuleBase" id="RU003656"/>
    </source>
</evidence>
<evidence type="ECO:0000256" key="4">
    <source>
        <dbReference type="ARBA" id="ARBA00023065"/>
    </source>
</evidence>
<keyword evidence="8" id="KW-0375">Hydrogen ion transport</keyword>
<dbReference type="SUPFAM" id="SSF46604">
    <property type="entry name" value="Epsilon subunit of F1F0-ATP synthase C-terminal domain"/>
    <property type="match status" value="1"/>
</dbReference>
<feature type="domain" description="ATP synthase epsilon subunit C-terminal" evidence="11">
    <location>
        <begin position="88"/>
        <end position="133"/>
    </location>
</feature>
<accession>A0A1F5F617</accession>
<evidence type="ECO:0000313" key="14">
    <source>
        <dbReference type="Proteomes" id="UP000176191"/>
    </source>
</evidence>
<reference evidence="13 14" key="1">
    <citation type="journal article" date="2016" name="Nat. Commun.">
        <title>Thousands of microbial genomes shed light on interconnected biogeochemical processes in an aquifer system.</title>
        <authorList>
            <person name="Anantharaman K."/>
            <person name="Brown C.T."/>
            <person name="Hug L.A."/>
            <person name="Sharon I."/>
            <person name="Castelle C.J."/>
            <person name="Probst A.J."/>
            <person name="Thomas B.C."/>
            <person name="Singh A."/>
            <person name="Wilkins M.J."/>
            <person name="Karaoz U."/>
            <person name="Brodie E.L."/>
            <person name="Williams K.H."/>
            <person name="Hubbard S.S."/>
            <person name="Banfield J.F."/>
        </authorList>
    </citation>
    <scope>NUCLEOTIDE SEQUENCE [LARGE SCALE GENOMIC DNA]</scope>
</reference>
<dbReference type="InterPro" id="IPR036771">
    <property type="entry name" value="ATPsynth_dsu/esu_N"/>
</dbReference>
<dbReference type="HAMAP" id="MF_00530">
    <property type="entry name" value="ATP_synth_epsil_bac"/>
    <property type="match status" value="1"/>
</dbReference>
<dbReference type="Proteomes" id="UP000176191">
    <property type="component" value="Unassembled WGS sequence"/>
</dbReference>
<dbReference type="Gene3D" id="2.60.15.10">
    <property type="entry name" value="F0F1 ATP synthase delta/epsilon subunit, N-terminal"/>
    <property type="match status" value="1"/>
</dbReference>
<dbReference type="InterPro" id="IPR020547">
    <property type="entry name" value="ATP_synth_F1_esu_C"/>
</dbReference>
<dbReference type="PANTHER" id="PTHR13822:SF10">
    <property type="entry name" value="ATP SYNTHASE EPSILON CHAIN, CHLOROPLASTIC"/>
    <property type="match status" value="1"/>
</dbReference>
<dbReference type="NCBIfam" id="TIGR01216">
    <property type="entry name" value="ATP_synt_epsi"/>
    <property type="match status" value="1"/>
</dbReference>
<name>A0A1F5F617_9BACT</name>
<evidence type="ECO:0000259" key="12">
    <source>
        <dbReference type="Pfam" id="PF02823"/>
    </source>
</evidence>
<gene>
    <name evidence="8" type="primary">atpC</name>
    <name evidence="13" type="ORF">A2228_01265</name>
</gene>
<evidence type="ECO:0000256" key="8">
    <source>
        <dbReference type="HAMAP-Rule" id="MF_00530"/>
    </source>
</evidence>
<feature type="domain" description="ATP synthase F1 complex delta/epsilon subunit N-terminal" evidence="12">
    <location>
        <begin position="5"/>
        <end position="84"/>
    </location>
</feature>
<evidence type="ECO:0000256" key="6">
    <source>
        <dbReference type="ARBA" id="ARBA00023196"/>
    </source>
</evidence>
<protein>
    <recommendedName>
        <fullName evidence="8">ATP synthase epsilon chain</fullName>
    </recommendedName>
    <alternativeName>
        <fullName evidence="8">ATP synthase F1 sector epsilon subunit</fullName>
    </alternativeName>
    <alternativeName>
        <fullName evidence="8">F-ATPase epsilon subunit</fullName>
    </alternativeName>
</protein>
<comment type="similarity">
    <text evidence="2 8 9">Belongs to the ATPase epsilon chain family.</text>
</comment>
<evidence type="ECO:0000313" key="13">
    <source>
        <dbReference type="EMBL" id="OGD75105.1"/>
    </source>
</evidence>
<evidence type="ECO:0000256" key="5">
    <source>
        <dbReference type="ARBA" id="ARBA00023136"/>
    </source>
</evidence>
<keyword evidence="7 8" id="KW-0066">ATP synthesis</keyword>
<dbReference type="GO" id="GO:0045259">
    <property type="term" value="C:proton-transporting ATP synthase complex"/>
    <property type="evidence" value="ECO:0007669"/>
    <property type="project" value="UniProtKB-KW"/>
</dbReference>
<evidence type="ECO:0000256" key="1">
    <source>
        <dbReference type="ARBA" id="ARBA00004202"/>
    </source>
</evidence>
<dbReference type="AlphaFoldDB" id="A0A1F5F617"/>
<dbReference type="GO" id="GO:0005886">
    <property type="term" value="C:plasma membrane"/>
    <property type="evidence" value="ECO:0007669"/>
    <property type="project" value="UniProtKB-SubCell"/>
</dbReference>
<dbReference type="SUPFAM" id="SSF51344">
    <property type="entry name" value="Epsilon subunit of F1F0-ATP synthase N-terminal domain"/>
    <property type="match status" value="1"/>
</dbReference>
<dbReference type="InterPro" id="IPR001469">
    <property type="entry name" value="ATP_synth_F1_dsu/esu"/>
</dbReference>
<dbReference type="GO" id="GO:0005524">
    <property type="term" value="F:ATP binding"/>
    <property type="evidence" value="ECO:0007669"/>
    <property type="project" value="UniProtKB-UniRule"/>
</dbReference>
<dbReference type="Pfam" id="PF02823">
    <property type="entry name" value="ATP-synt_DE_N"/>
    <property type="match status" value="1"/>
</dbReference>
<keyword evidence="8" id="KW-1003">Cell membrane</keyword>
<evidence type="ECO:0000256" key="7">
    <source>
        <dbReference type="ARBA" id="ARBA00023310"/>
    </source>
</evidence>
<keyword evidence="3 8" id="KW-0813">Transport</keyword>
<keyword evidence="4 8" id="KW-0406">Ion transport</keyword>
<keyword evidence="6 8" id="KW-0139">CF(1)</keyword>
<organism evidence="13 14">
    <name type="scientific">Candidatus Collierbacteria bacterium RIFOXYA2_FULL_46_10</name>
    <dbReference type="NCBI Taxonomy" id="1817726"/>
    <lineage>
        <taxon>Bacteria</taxon>
        <taxon>Candidatus Collieribacteriota</taxon>
    </lineage>
</organism>
<feature type="coiled-coil region" evidence="10">
    <location>
        <begin position="92"/>
        <end position="119"/>
    </location>
</feature>
<dbReference type="CDD" id="cd12152">
    <property type="entry name" value="F1-ATPase_delta"/>
    <property type="match status" value="1"/>
</dbReference>
<comment type="function">
    <text evidence="8">Produces ATP from ADP in the presence of a proton gradient across the membrane.</text>
</comment>
<dbReference type="InterPro" id="IPR020546">
    <property type="entry name" value="ATP_synth_F1_dsu/esu_N"/>
</dbReference>
<keyword evidence="5 8" id="KW-0472">Membrane</keyword>
<proteinExistence type="inferred from homology"/>
<evidence type="ECO:0000259" key="11">
    <source>
        <dbReference type="Pfam" id="PF00401"/>
    </source>
</evidence>
<comment type="subunit">
    <text evidence="8 9">F-type ATPases have 2 components, CF(1) - the catalytic core - and CF(0) - the membrane proton channel. CF(1) has five subunits: alpha(3), beta(3), gamma(1), delta(1), epsilon(1). CF(0) has three main subunits: a, b and c.</text>
</comment>